<dbReference type="AlphaFoldDB" id="L7VWH1"/>
<organism evidence="1">
    <name type="scientific">uncultured bacterium A1Q1_fos_25</name>
    <dbReference type="NCBI Taxonomy" id="1256569"/>
    <lineage>
        <taxon>Bacteria</taxon>
        <taxon>environmental samples</taxon>
    </lineage>
</organism>
<proteinExistence type="predicted"/>
<dbReference type="Pfam" id="PF13262">
    <property type="entry name" value="DUF4054"/>
    <property type="match status" value="1"/>
</dbReference>
<name>L7VWH1_9BACT</name>
<evidence type="ECO:0000313" key="1">
    <source>
        <dbReference type="EMBL" id="AGC71914.1"/>
    </source>
</evidence>
<reference evidence="1" key="1">
    <citation type="submission" date="2012-09" db="EMBL/GenBank/DDBJ databases">
        <title>Metagenomic Characterization of a Microbial Community in Wastewater Detects High Levels of Antibiotic Resistance.</title>
        <authorList>
            <person name="Abrams M."/>
            <person name="Caldwell A."/>
            <person name="Vandaei E."/>
            <person name="Lee W."/>
            <person name="Perrott J."/>
            <person name="Khan S.Y."/>
            <person name="Ta J."/>
            <person name="Romero D."/>
            <person name="Nguyen V."/>
            <person name="Pourmand N."/>
            <person name="Ouverney C.C."/>
        </authorList>
    </citation>
    <scope>NUCLEOTIDE SEQUENCE</scope>
</reference>
<dbReference type="EMBL" id="JX649887">
    <property type="protein sequence ID" value="AGC71914.1"/>
    <property type="molecule type" value="Genomic_DNA"/>
</dbReference>
<accession>L7VWH1</accession>
<evidence type="ECO:0008006" key="2">
    <source>
        <dbReference type="Google" id="ProtNLM"/>
    </source>
</evidence>
<sequence length="115" mass="12581">MITWVDVTNCEPQASGVPLASQTAILADAPIELDADAWGTKINLAWTFYCAHRALLYLQGVSGASGQVESEKVGDVERKYAITQNTSGSGWSETKWGRELLRLREGTLNCRLPLL</sequence>
<dbReference type="InterPro" id="IPR025127">
    <property type="entry name" value="DUF4054"/>
</dbReference>
<protein>
    <recommendedName>
        <fullName evidence="2">DUF4054 domain-containing protein</fullName>
    </recommendedName>
</protein>